<evidence type="ECO:0000256" key="3">
    <source>
        <dbReference type="ARBA" id="ARBA00022989"/>
    </source>
</evidence>
<organism evidence="8 9">
    <name type="scientific">Microbulbifer okhotskensis</name>
    <dbReference type="NCBI Taxonomy" id="2926617"/>
    <lineage>
        <taxon>Bacteria</taxon>
        <taxon>Pseudomonadati</taxon>
        <taxon>Pseudomonadota</taxon>
        <taxon>Gammaproteobacteria</taxon>
        <taxon>Cellvibrionales</taxon>
        <taxon>Microbulbiferaceae</taxon>
        <taxon>Microbulbifer</taxon>
    </lineage>
</organism>
<feature type="transmembrane region" description="Helical" evidence="5">
    <location>
        <begin position="404"/>
        <end position="426"/>
    </location>
</feature>
<feature type="transmembrane region" description="Helical" evidence="5">
    <location>
        <begin position="219"/>
        <end position="244"/>
    </location>
</feature>
<dbReference type="EC" id="7.1.1.-" evidence="5"/>
<dbReference type="PANTHER" id="PTHR22773">
    <property type="entry name" value="NADH DEHYDROGENASE"/>
    <property type="match status" value="1"/>
</dbReference>
<evidence type="ECO:0000313" key="9">
    <source>
        <dbReference type="Proteomes" id="UP001139028"/>
    </source>
</evidence>
<keyword evidence="5" id="KW-1003">Cell membrane</keyword>
<dbReference type="Pfam" id="PF00361">
    <property type="entry name" value="Proton_antipo_M"/>
    <property type="match status" value="1"/>
</dbReference>
<evidence type="ECO:0000256" key="2">
    <source>
        <dbReference type="ARBA" id="ARBA00022692"/>
    </source>
</evidence>
<evidence type="ECO:0000256" key="4">
    <source>
        <dbReference type="ARBA" id="ARBA00023136"/>
    </source>
</evidence>
<dbReference type="InterPro" id="IPR001750">
    <property type="entry name" value="ND/Mrp_TM"/>
</dbReference>
<comment type="function">
    <text evidence="5">NDH-1 shuttles electrons from NADH, via FMN and iron-sulfur (Fe-S) centers, to quinones in the respiratory chain. The immediate electron acceptor for the enzyme in this species is believed to be ubiquinone. Couples the redox reaction to proton translocation (for every two electrons transferred, four hydrogen ions are translocated across the cytoplasmic membrane), and thus conserves the redox energy in a proton gradient.</text>
</comment>
<dbReference type="GO" id="GO:0008137">
    <property type="term" value="F:NADH dehydrogenase (ubiquinone) activity"/>
    <property type="evidence" value="ECO:0007669"/>
    <property type="project" value="InterPro"/>
</dbReference>
<comment type="subcellular location">
    <subcellularLocation>
        <location evidence="5">Cell membrane</location>
        <topology evidence="5">Multi-pass membrane protein</topology>
    </subcellularLocation>
    <subcellularLocation>
        <location evidence="1">Endomembrane system</location>
        <topology evidence="1">Multi-pass membrane protein</topology>
    </subcellularLocation>
    <subcellularLocation>
        <location evidence="6">Membrane</location>
        <topology evidence="6">Multi-pass membrane protein</topology>
    </subcellularLocation>
</comment>
<proteinExistence type="inferred from homology"/>
<comment type="similarity">
    <text evidence="5">Belongs to the complex I subunit 2 family.</text>
</comment>
<gene>
    <name evidence="5" type="primary">nuoN</name>
    <name evidence="8" type="ORF">MO867_12585</name>
</gene>
<dbReference type="GO" id="GO:0005886">
    <property type="term" value="C:plasma membrane"/>
    <property type="evidence" value="ECO:0007669"/>
    <property type="project" value="UniProtKB-SubCell"/>
</dbReference>
<dbReference type="GO" id="GO:0050136">
    <property type="term" value="F:NADH dehydrogenase (quinone) (non-electrogenic) activity"/>
    <property type="evidence" value="ECO:0007669"/>
    <property type="project" value="UniProtKB-UniRule"/>
</dbReference>
<sequence>MSAHELFSILPLLIISAGIVLLLLQVSFWRNHIGSFITTLVTLVFAILSCFWVAASLSGNAGSIQVTSLINIDYNALFFSLLLLLTAMVVSIMGYNYLEPRCYPKRNPDNYPEEFYILVLLAILGALTLVCSSHFATFFLGIELISLALYPLLGFTVTGNLSSKKEQLDSLESAFKYLILSALSTALGLFGIALIYAASGALDFDSIAIRMPDLSQTSALFATGTTLLIISIAFKLSLVPFHIWTPDVFQGAPTPVTALIATVGKTAAIAFLLRFFNTLNLYQSPVLIDLLTITAIASMLIGNLLALMQNNVKRLLAYSSIGHIGYLIVAFIIGNSAFGTEAVIYYLVAYVITTLGSFAIVGLIADSVETDQLSRDKKVISPPEAKDDPYQREFYRGLLWRSPWLAICLALMLLSLAGIPLTIGFIGKFYIFSAGVEGQMWALLAGVVIGSALGLFYYLRLLLTMVQRDISENTTNFGALQITTSGQLLIATLAAALVLFGIFPQILINWINTI</sequence>
<protein>
    <recommendedName>
        <fullName evidence="5">NADH-quinone oxidoreductase subunit N</fullName>
        <ecNumber evidence="5">7.1.1.-</ecNumber>
    </recommendedName>
    <alternativeName>
        <fullName evidence="5">NADH dehydrogenase I subunit N</fullName>
    </alternativeName>
    <alternativeName>
        <fullName evidence="5">NDH-1 subunit N</fullName>
    </alternativeName>
</protein>
<keyword evidence="4 5" id="KW-0472">Membrane</keyword>
<feature type="transmembrane region" description="Helical" evidence="5">
    <location>
        <begin position="74"/>
        <end position="95"/>
    </location>
</feature>
<comment type="caution">
    <text evidence="8">The sequence shown here is derived from an EMBL/GenBank/DDBJ whole genome shotgun (WGS) entry which is preliminary data.</text>
</comment>
<name>A0A9X2EP10_9GAMM</name>
<reference evidence="8" key="1">
    <citation type="journal article" date="2022" name="Arch. Microbiol.">
        <title>Microbulbifer okhotskensis sp. nov., isolated from a deep bottom sediment of the Okhotsk Sea.</title>
        <authorList>
            <person name="Romanenko L."/>
            <person name="Kurilenko V."/>
            <person name="Otstavnykh N."/>
            <person name="Velansky P."/>
            <person name="Isaeva M."/>
            <person name="Mikhailov V."/>
        </authorList>
    </citation>
    <scope>NUCLEOTIDE SEQUENCE</scope>
    <source>
        <strain evidence="8">OS29</strain>
    </source>
</reference>
<evidence type="ECO:0000256" key="6">
    <source>
        <dbReference type="RuleBase" id="RU000320"/>
    </source>
</evidence>
<feature type="transmembrane region" description="Helical" evidence="5">
    <location>
        <begin position="36"/>
        <end position="54"/>
    </location>
</feature>
<keyword evidence="5" id="KW-0874">Quinone</keyword>
<dbReference type="Proteomes" id="UP001139028">
    <property type="component" value="Unassembled WGS sequence"/>
</dbReference>
<dbReference type="GO" id="GO:0048038">
    <property type="term" value="F:quinone binding"/>
    <property type="evidence" value="ECO:0007669"/>
    <property type="project" value="UniProtKB-KW"/>
</dbReference>
<feature type="transmembrane region" description="Helical" evidence="5">
    <location>
        <begin position="142"/>
        <end position="162"/>
    </location>
</feature>
<feature type="transmembrane region" description="Helical" evidence="5">
    <location>
        <begin position="488"/>
        <end position="511"/>
    </location>
</feature>
<evidence type="ECO:0000313" key="8">
    <source>
        <dbReference type="EMBL" id="MCO1335169.1"/>
    </source>
</evidence>
<dbReference type="NCBIfam" id="TIGR01770">
    <property type="entry name" value="NDH_I_N"/>
    <property type="match status" value="1"/>
</dbReference>
<keyword evidence="5" id="KW-0520">NAD</keyword>
<dbReference type="GO" id="GO:0042773">
    <property type="term" value="P:ATP synthesis coupled electron transport"/>
    <property type="evidence" value="ECO:0007669"/>
    <property type="project" value="InterPro"/>
</dbReference>
<keyword evidence="5" id="KW-0813">Transport</keyword>
<feature type="transmembrane region" description="Helical" evidence="5">
    <location>
        <begin position="438"/>
        <end position="459"/>
    </location>
</feature>
<dbReference type="GO" id="GO:0012505">
    <property type="term" value="C:endomembrane system"/>
    <property type="evidence" value="ECO:0007669"/>
    <property type="project" value="UniProtKB-SubCell"/>
</dbReference>
<evidence type="ECO:0000259" key="7">
    <source>
        <dbReference type="Pfam" id="PF00361"/>
    </source>
</evidence>
<dbReference type="PRINTS" id="PR01434">
    <property type="entry name" value="NADHDHGNASE5"/>
</dbReference>
<evidence type="ECO:0000256" key="5">
    <source>
        <dbReference type="HAMAP-Rule" id="MF_00445"/>
    </source>
</evidence>
<feature type="transmembrane region" description="Helical" evidence="5">
    <location>
        <begin position="288"/>
        <end position="308"/>
    </location>
</feature>
<feature type="transmembrane region" description="Helical" evidence="5">
    <location>
        <begin position="6"/>
        <end position="24"/>
    </location>
</feature>
<keyword evidence="9" id="KW-1185">Reference proteome</keyword>
<keyword evidence="2 5" id="KW-0812">Transmembrane</keyword>
<feature type="transmembrane region" description="Helical" evidence="5">
    <location>
        <begin position="315"/>
        <end position="338"/>
    </location>
</feature>
<dbReference type="InterPro" id="IPR010096">
    <property type="entry name" value="NADH-Q_OxRdtase_suN/2"/>
</dbReference>
<keyword evidence="5" id="KW-1278">Translocase</keyword>
<dbReference type="HAMAP" id="MF_00445">
    <property type="entry name" value="NDH1_NuoN_1"/>
    <property type="match status" value="1"/>
</dbReference>
<accession>A0A9X2EP10</accession>
<evidence type="ECO:0000256" key="1">
    <source>
        <dbReference type="ARBA" id="ARBA00004127"/>
    </source>
</evidence>
<comment type="subunit">
    <text evidence="5">NDH-1 is composed of 14 different subunits. Subunits NuoA, H, J, K, L, M, N constitute the membrane sector of the complex.</text>
</comment>
<keyword evidence="3 5" id="KW-1133">Transmembrane helix</keyword>
<feature type="transmembrane region" description="Helical" evidence="5">
    <location>
        <begin position="256"/>
        <end position="276"/>
    </location>
</feature>
<comment type="catalytic activity">
    <reaction evidence="5">
        <text>a quinone + NADH + 5 H(+)(in) = a quinol + NAD(+) + 4 H(+)(out)</text>
        <dbReference type="Rhea" id="RHEA:57888"/>
        <dbReference type="ChEBI" id="CHEBI:15378"/>
        <dbReference type="ChEBI" id="CHEBI:24646"/>
        <dbReference type="ChEBI" id="CHEBI:57540"/>
        <dbReference type="ChEBI" id="CHEBI:57945"/>
        <dbReference type="ChEBI" id="CHEBI:132124"/>
    </reaction>
</comment>
<dbReference type="RefSeq" id="WP_252468027.1">
    <property type="nucleotide sequence ID" value="NZ_JALBWM010000052.1"/>
</dbReference>
<dbReference type="EMBL" id="JALBWM010000052">
    <property type="protein sequence ID" value="MCO1335169.1"/>
    <property type="molecule type" value="Genomic_DNA"/>
</dbReference>
<feature type="domain" description="NADH:quinone oxidoreductase/Mrp antiporter transmembrane" evidence="7">
    <location>
        <begin position="132"/>
        <end position="453"/>
    </location>
</feature>
<feature type="transmembrane region" description="Helical" evidence="5">
    <location>
        <begin position="174"/>
        <end position="199"/>
    </location>
</feature>
<feature type="transmembrane region" description="Helical" evidence="5">
    <location>
        <begin position="115"/>
        <end position="136"/>
    </location>
</feature>
<dbReference type="AlphaFoldDB" id="A0A9X2EP10"/>
<feature type="transmembrane region" description="Helical" evidence="5">
    <location>
        <begin position="344"/>
        <end position="365"/>
    </location>
</feature>
<keyword evidence="5" id="KW-0830">Ubiquinone</keyword>